<dbReference type="EMBL" id="LAZR01006077">
    <property type="protein sequence ID" value="KKM94911.1"/>
    <property type="molecule type" value="Genomic_DNA"/>
</dbReference>
<evidence type="ECO:0000313" key="1">
    <source>
        <dbReference type="EMBL" id="KKM94911.1"/>
    </source>
</evidence>
<comment type="caution">
    <text evidence="1">The sequence shown here is derived from an EMBL/GenBank/DDBJ whole genome shotgun (WGS) entry which is preliminary data.</text>
</comment>
<proteinExistence type="predicted"/>
<sequence>MNLHIENAKETFFNDKEHYLQFKAAWAKAVNDPDVQITATHHLVYNLIRGYDATRGFTPITNVNKLSNGAYINHGLYFARSNLARYIGDAKRGNKLSEWSKQWFDRFLAPLDGALTTEMLAKLDLAPRIEPLESNFSYGRKVAAKLIELKKDQLHLKLTFEDIEEILEEVKNESRAAA</sequence>
<protein>
    <submittedName>
        <fullName evidence="1">Uncharacterized protein</fullName>
    </submittedName>
</protein>
<reference evidence="1" key="1">
    <citation type="journal article" date="2015" name="Nature">
        <title>Complex archaea that bridge the gap between prokaryotes and eukaryotes.</title>
        <authorList>
            <person name="Spang A."/>
            <person name="Saw J.H."/>
            <person name="Jorgensen S.L."/>
            <person name="Zaremba-Niedzwiedzka K."/>
            <person name="Martijn J."/>
            <person name="Lind A.E."/>
            <person name="van Eijk R."/>
            <person name="Schleper C."/>
            <person name="Guy L."/>
            <person name="Ettema T.J."/>
        </authorList>
    </citation>
    <scope>NUCLEOTIDE SEQUENCE</scope>
</reference>
<name>A0A0F9M6H8_9ZZZZ</name>
<accession>A0A0F9M6H8</accession>
<organism evidence="1">
    <name type="scientific">marine sediment metagenome</name>
    <dbReference type="NCBI Taxonomy" id="412755"/>
    <lineage>
        <taxon>unclassified sequences</taxon>
        <taxon>metagenomes</taxon>
        <taxon>ecological metagenomes</taxon>
    </lineage>
</organism>
<dbReference type="AlphaFoldDB" id="A0A0F9M6H8"/>
<gene>
    <name evidence="1" type="ORF">LCGC14_1193620</name>
</gene>